<dbReference type="InterPro" id="IPR014048">
    <property type="entry name" value="MethylDNA_cys_MeTrfase_DNA-bd"/>
</dbReference>
<evidence type="ECO:0000256" key="2">
    <source>
        <dbReference type="ARBA" id="ARBA00008711"/>
    </source>
</evidence>
<dbReference type="PROSITE" id="PS00374">
    <property type="entry name" value="MGMT"/>
    <property type="match status" value="1"/>
</dbReference>
<accession>A0A4Q8CZZ5</accession>
<dbReference type="Gene3D" id="1.10.10.10">
    <property type="entry name" value="Winged helix-like DNA-binding domain superfamily/Winged helix DNA-binding domain"/>
    <property type="match status" value="1"/>
</dbReference>
<dbReference type="InterPro" id="IPR001497">
    <property type="entry name" value="MethylDNA_cys_MeTrfase_AS"/>
</dbReference>
<reference evidence="10 11" key="1">
    <citation type="submission" date="2019-02" db="EMBL/GenBank/DDBJ databases">
        <title>Genomic Encyclopedia of Type Strains, Phase IV (KMG-IV): sequencing the most valuable type-strain genomes for metagenomic binning, comparative biology and taxonomic classification.</title>
        <authorList>
            <person name="Goeker M."/>
        </authorList>
    </citation>
    <scope>NUCLEOTIDE SEQUENCE [LARGE SCALE GENOMIC DNA]</scope>
    <source>
        <strain evidence="10 11">DSM 21056</strain>
    </source>
</reference>
<dbReference type="RefSeq" id="WP_207220495.1">
    <property type="nucleotide sequence ID" value="NZ_SHLI01000001.1"/>
</dbReference>
<dbReference type="PANTHER" id="PTHR10815">
    <property type="entry name" value="METHYLATED-DNA--PROTEIN-CYSTEINE METHYLTRANSFERASE"/>
    <property type="match status" value="1"/>
</dbReference>
<dbReference type="CDD" id="cd06445">
    <property type="entry name" value="ATase"/>
    <property type="match status" value="1"/>
</dbReference>
<evidence type="ECO:0000256" key="5">
    <source>
        <dbReference type="ARBA" id="ARBA00022679"/>
    </source>
</evidence>
<dbReference type="GO" id="GO:0003908">
    <property type="term" value="F:methylated-DNA-[protein]-cysteine S-methyltransferase activity"/>
    <property type="evidence" value="ECO:0007669"/>
    <property type="project" value="UniProtKB-EC"/>
</dbReference>
<organism evidence="10 11">
    <name type="scientific">Spiribacter vilamensis</name>
    <dbReference type="NCBI Taxonomy" id="531306"/>
    <lineage>
        <taxon>Bacteria</taxon>
        <taxon>Pseudomonadati</taxon>
        <taxon>Pseudomonadota</taxon>
        <taxon>Gammaproteobacteria</taxon>
        <taxon>Chromatiales</taxon>
        <taxon>Ectothiorhodospiraceae</taxon>
        <taxon>Spiribacter</taxon>
    </lineage>
</organism>
<comment type="catalytic activity">
    <reaction evidence="1">
        <text>a 4-O-methyl-thymidine in DNA + L-cysteinyl-[protein] = a thymidine in DNA + S-methyl-L-cysteinyl-[protein]</text>
        <dbReference type="Rhea" id="RHEA:53428"/>
        <dbReference type="Rhea" id="RHEA-COMP:10131"/>
        <dbReference type="Rhea" id="RHEA-COMP:10132"/>
        <dbReference type="Rhea" id="RHEA-COMP:13555"/>
        <dbReference type="Rhea" id="RHEA-COMP:13556"/>
        <dbReference type="ChEBI" id="CHEBI:29950"/>
        <dbReference type="ChEBI" id="CHEBI:82612"/>
        <dbReference type="ChEBI" id="CHEBI:137386"/>
        <dbReference type="ChEBI" id="CHEBI:137387"/>
        <dbReference type="EC" id="2.1.1.63"/>
    </reaction>
</comment>
<gene>
    <name evidence="10" type="ORF">EV698_0845</name>
</gene>
<evidence type="ECO:0000256" key="4">
    <source>
        <dbReference type="ARBA" id="ARBA00022603"/>
    </source>
</evidence>
<dbReference type="NCBIfam" id="TIGR00589">
    <property type="entry name" value="ogt"/>
    <property type="match status" value="1"/>
</dbReference>
<dbReference type="EC" id="2.1.1.63" evidence="3"/>
<evidence type="ECO:0000313" key="10">
    <source>
        <dbReference type="EMBL" id="RZU98593.1"/>
    </source>
</evidence>
<comment type="similarity">
    <text evidence="2">Belongs to the MGMT family.</text>
</comment>
<dbReference type="Pfam" id="PF01035">
    <property type="entry name" value="DNA_binding_1"/>
    <property type="match status" value="1"/>
</dbReference>
<keyword evidence="4 10" id="KW-0489">Methyltransferase</keyword>
<sequence length="164" mass="18074">MVGPPVEIVAVSRRPAAPHRALWYGPWGCLLLIGDARSLQRTVFQGPLPRAERTAEPLPMPWGGHKPLRLLLRGTDFQMSVWRALTELPRGTSVSYTDLAARIGRPRAIRAVASAVAANPVPMLLPCHRVIRRDGNTGQYIGGAARKRRLLDDENGHRSLSTCF</sequence>
<evidence type="ECO:0000256" key="8">
    <source>
        <dbReference type="ARBA" id="ARBA00049348"/>
    </source>
</evidence>
<keyword evidence="11" id="KW-1185">Reference proteome</keyword>
<dbReference type="SUPFAM" id="SSF46767">
    <property type="entry name" value="Methylated DNA-protein cysteine methyltransferase, C-terminal domain"/>
    <property type="match status" value="1"/>
</dbReference>
<protein>
    <recommendedName>
        <fullName evidence="3">methylated-DNA--[protein]-cysteine S-methyltransferase</fullName>
        <ecNumber evidence="3">2.1.1.63</ecNumber>
    </recommendedName>
</protein>
<keyword evidence="6" id="KW-0227">DNA damage</keyword>
<dbReference type="GO" id="GO:0032259">
    <property type="term" value="P:methylation"/>
    <property type="evidence" value="ECO:0007669"/>
    <property type="project" value="UniProtKB-KW"/>
</dbReference>
<evidence type="ECO:0000256" key="6">
    <source>
        <dbReference type="ARBA" id="ARBA00022763"/>
    </source>
</evidence>
<feature type="domain" description="Methylated-DNA-[protein]-cysteine S-methyltransferase DNA binding" evidence="9">
    <location>
        <begin position="76"/>
        <end position="155"/>
    </location>
</feature>
<evidence type="ECO:0000259" key="9">
    <source>
        <dbReference type="Pfam" id="PF01035"/>
    </source>
</evidence>
<dbReference type="PANTHER" id="PTHR10815:SF13">
    <property type="entry name" value="METHYLATED-DNA--PROTEIN-CYSTEINE METHYLTRANSFERASE"/>
    <property type="match status" value="1"/>
</dbReference>
<dbReference type="Proteomes" id="UP000292298">
    <property type="component" value="Unassembled WGS sequence"/>
</dbReference>
<dbReference type="GO" id="GO:0006281">
    <property type="term" value="P:DNA repair"/>
    <property type="evidence" value="ECO:0007669"/>
    <property type="project" value="UniProtKB-KW"/>
</dbReference>
<name>A0A4Q8CZZ5_9GAMM</name>
<evidence type="ECO:0000256" key="1">
    <source>
        <dbReference type="ARBA" id="ARBA00001286"/>
    </source>
</evidence>
<evidence type="ECO:0000256" key="7">
    <source>
        <dbReference type="ARBA" id="ARBA00023204"/>
    </source>
</evidence>
<evidence type="ECO:0000256" key="3">
    <source>
        <dbReference type="ARBA" id="ARBA00011918"/>
    </source>
</evidence>
<keyword evidence="5 10" id="KW-0808">Transferase</keyword>
<dbReference type="InterPro" id="IPR036388">
    <property type="entry name" value="WH-like_DNA-bd_sf"/>
</dbReference>
<comment type="caution">
    <text evidence="10">The sequence shown here is derived from an EMBL/GenBank/DDBJ whole genome shotgun (WGS) entry which is preliminary data.</text>
</comment>
<dbReference type="AlphaFoldDB" id="A0A4Q8CZZ5"/>
<evidence type="ECO:0000313" key="11">
    <source>
        <dbReference type="Proteomes" id="UP000292298"/>
    </source>
</evidence>
<comment type="catalytic activity">
    <reaction evidence="8">
        <text>a 6-O-methyl-2'-deoxyguanosine in DNA + L-cysteinyl-[protein] = S-methyl-L-cysteinyl-[protein] + a 2'-deoxyguanosine in DNA</text>
        <dbReference type="Rhea" id="RHEA:24000"/>
        <dbReference type="Rhea" id="RHEA-COMP:10131"/>
        <dbReference type="Rhea" id="RHEA-COMP:10132"/>
        <dbReference type="Rhea" id="RHEA-COMP:11367"/>
        <dbReference type="Rhea" id="RHEA-COMP:11368"/>
        <dbReference type="ChEBI" id="CHEBI:29950"/>
        <dbReference type="ChEBI" id="CHEBI:82612"/>
        <dbReference type="ChEBI" id="CHEBI:85445"/>
        <dbReference type="ChEBI" id="CHEBI:85448"/>
        <dbReference type="EC" id="2.1.1.63"/>
    </reaction>
</comment>
<dbReference type="EMBL" id="SHLI01000001">
    <property type="protein sequence ID" value="RZU98593.1"/>
    <property type="molecule type" value="Genomic_DNA"/>
</dbReference>
<dbReference type="FunFam" id="1.10.10.10:FF:000214">
    <property type="entry name" value="Methylated-DNA--protein-cysteine methyltransferase"/>
    <property type="match status" value="1"/>
</dbReference>
<proteinExistence type="inferred from homology"/>
<dbReference type="InterPro" id="IPR036217">
    <property type="entry name" value="MethylDNA_cys_MeTrfase_DNAb"/>
</dbReference>
<keyword evidence="7" id="KW-0234">DNA repair</keyword>